<dbReference type="EMBL" id="JAPCWZ010000005">
    <property type="protein sequence ID" value="KAK8862736.1"/>
    <property type="molecule type" value="Genomic_DNA"/>
</dbReference>
<accession>A0ABR2IGN3</accession>
<proteinExistence type="predicted"/>
<organism evidence="3 4">
    <name type="scientific">Apiospora arundinis</name>
    <dbReference type="NCBI Taxonomy" id="335852"/>
    <lineage>
        <taxon>Eukaryota</taxon>
        <taxon>Fungi</taxon>
        <taxon>Dikarya</taxon>
        <taxon>Ascomycota</taxon>
        <taxon>Pezizomycotina</taxon>
        <taxon>Sordariomycetes</taxon>
        <taxon>Xylariomycetidae</taxon>
        <taxon>Amphisphaeriales</taxon>
        <taxon>Apiosporaceae</taxon>
        <taxon>Apiospora</taxon>
    </lineage>
</organism>
<comment type="caution">
    <text evidence="3">The sequence shown here is derived from an EMBL/GenBank/DDBJ whole genome shotgun (WGS) entry which is preliminary data.</text>
</comment>
<feature type="chain" id="PRO_5046734112" evidence="2">
    <location>
        <begin position="18"/>
        <end position="402"/>
    </location>
</feature>
<feature type="compositionally biased region" description="Pro residues" evidence="1">
    <location>
        <begin position="322"/>
        <end position="332"/>
    </location>
</feature>
<name>A0ABR2IGN3_9PEZI</name>
<reference evidence="3 4" key="1">
    <citation type="journal article" date="2024" name="IMA Fungus">
        <title>Apiospora arundinis, a panoply of carbohydrate-active enzymes and secondary metabolites.</title>
        <authorList>
            <person name="Sorensen T."/>
            <person name="Petersen C."/>
            <person name="Muurmann A.T."/>
            <person name="Christiansen J.V."/>
            <person name="Brundto M.L."/>
            <person name="Overgaard C.K."/>
            <person name="Boysen A.T."/>
            <person name="Wollenberg R.D."/>
            <person name="Larsen T.O."/>
            <person name="Sorensen J.L."/>
            <person name="Nielsen K.L."/>
            <person name="Sondergaard T.E."/>
        </authorList>
    </citation>
    <scope>NUCLEOTIDE SEQUENCE [LARGE SCALE GENOMIC DNA]</scope>
    <source>
        <strain evidence="3 4">AAU 773</strain>
    </source>
</reference>
<gene>
    <name evidence="3" type="ORF">PGQ11_008971</name>
</gene>
<evidence type="ECO:0000256" key="2">
    <source>
        <dbReference type="SAM" id="SignalP"/>
    </source>
</evidence>
<feature type="signal peptide" evidence="2">
    <location>
        <begin position="1"/>
        <end position="17"/>
    </location>
</feature>
<evidence type="ECO:0000313" key="3">
    <source>
        <dbReference type="EMBL" id="KAK8862736.1"/>
    </source>
</evidence>
<sequence>MLLWAGATTLLAHLGAGLPIEPSVVGSAVEFASTENSGNASFLNPTMLMNASLPGLVPVNESFPQKIAERNDPPAPQWPFDVPGDAGYTNPTKYHCTPMAEPHNQIPPGGLLVGSHDENPDQIPAQPVIYSQQEIYSAFRMGASILWSAQNGIINFEDLQSEWNGERFPNEVYHPQGLGLNQVNIGLGVWHLKDRTPNRPREQQSTAVYQYPLVWGPGPWQQNNFHDPGPDRVLFQLVFGIPLYLGVISYRTPWPNPTPEQQRPSWGFPFTVNLRYDQGVIDTMRYPGISVPPTNGWLHTKVRSSVRSRVKKYKEGGWGSVYPPPSASPSPPGGGGDPGTGAGAGGSGNMPVMGPGGISSGAGGDLGGSGAFHDNLQMFPQPGNVFLRKQPALIPGPSRVEL</sequence>
<feature type="region of interest" description="Disordered" evidence="1">
    <location>
        <begin position="317"/>
        <end position="375"/>
    </location>
</feature>
<evidence type="ECO:0000313" key="4">
    <source>
        <dbReference type="Proteomes" id="UP001390339"/>
    </source>
</evidence>
<feature type="compositionally biased region" description="Gly residues" evidence="1">
    <location>
        <begin position="333"/>
        <end position="370"/>
    </location>
</feature>
<keyword evidence="4" id="KW-1185">Reference proteome</keyword>
<dbReference type="Proteomes" id="UP001390339">
    <property type="component" value="Unassembled WGS sequence"/>
</dbReference>
<keyword evidence="2" id="KW-0732">Signal</keyword>
<protein>
    <submittedName>
        <fullName evidence="3">Uncharacterized protein</fullName>
    </submittedName>
</protein>
<evidence type="ECO:0000256" key="1">
    <source>
        <dbReference type="SAM" id="MobiDB-lite"/>
    </source>
</evidence>